<dbReference type="GeneID" id="54347027"/>
<dbReference type="EMBL" id="ML978963">
    <property type="protein sequence ID" value="KAF1930230.1"/>
    <property type="molecule type" value="Genomic_DNA"/>
</dbReference>
<keyword evidence="3" id="KW-1185">Reference proteome</keyword>
<evidence type="ECO:0008006" key="4">
    <source>
        <dbReference type="Google" id="ProtNLM"/>
    </source>
</evidence>
<proteinExistence type="predicted"/>
<organism evidence="2 3">
    <name type="scientific">Didymella exigua CBS 183.55</name>
    <dbReference type="NCBI Taxonomy" id="1150837"/>
    <lineage>
        <taxon>Eukaryota</taxon>
        <taxon>Fungi</taxon>
        <taxon>Dikarya</taxon>
        <taxon>Ascomycota</taxon>
        <taxon>Pezizomycotina</taxon>
        <taxon>Dothideomycetes</taxon>
        <taxon>Pleosporomycetidae</taxon>
        <taxon>Pleosporales</taxon>
        <taxon>Pleosporineae</taxon>
        <taxon>Didymellaceae</taxon>
        <taxon>Didymella</taxon>
    </lineage>
</organism>
<protein>
    <recommendedName>
        <fullName evidence="4">Transcription factor domain-containing protein</fullName>
    </recommendedName>
</protein>
<feature type="compositionally biased region" description="Polar residues" evidence="1">
    <location>
        <begin position="28"/>
        <end position="39"/>
    </location>
</feature>
<name>A0A6A5RSA7_9PLEO</name>
<evidence type="ECO:0000256" key="1">
    <source>
        <dbReference type="SAM" id="MobiDB-lite"/>
    </source>
</evidence>
<feature type="region of interest" description="Disordered" evidence="1">
    <location>
        <begin position="1"/>
        <end position="39"/>
    </location>
</feature>
<gene>
    <name evidence="2" type="ORF">M421DRAFT_3313</name>
</gene>
<evidence type="ECO:0000313" key="3">
    <source>
        <dbReference type="Proteomes" id="UP000800082"/>
    </source>
</evidence>
<dbReference type="OrthoDB" id="4898680at2759"/>
<sequence length="321" mass="35394">MAPIPTSSVRSPSSGSRPRFMGAPAQRGSENSRCPSNGQAISTDAQKLERGASFINHAAVLDELEPGIGLTPPGLTAFTVSQEHIDQGASVLDLLGDLKFIQKYIDKWFSFAGGVVVIEPMVEIYLDVTRASWHRIRGSHRTEDLRDMSAQIWNNTSKPLSQLLDRNTTAHEFFTNVTGTALRWEVIGIIVSLVSLVAQPLKDGDPIFCFPDTAPVDRAELALSLHHASEMCVEFCDNLGVLNDLYLWLLYENFISYCSLRSRGGHDSSRKASLFVTAFQCGNLHQKINVDDNTPLFIAELRKRLFICAYSNDKSTAAFAG</sequence>
<feature type="compositionally biased region" description="Low complexity" evidence="1">
    <location>
        <begin position="1"/>
        <end position="19"/>
    </location>
</feature>
<dbReference type="Proteomes" id="UP000800082">
    <property type="component" value="Unassembled WGS sequence"/>
</dbReference>
<accession>A0A6A5RSA7</accession>
<dbReference type="CDD" id="cd12148">
    <property type="entry name" value="fungal_TF_MHR"/>
    <property type="match status" value="1"/>
</dbReference>
<dbReference type="RefSeq" id="XP_033450478.1">
    <property type="nucleotide sequence ID" value="XM_033589380.1"/>
</dbReference>
<evidence type="ECO:0000313" key="2">
    <source>
        <dbReference type="EMBL" id="KAF1930230.1"/>
    </source>
</evidence>
<dbReference type="AlphaFoldDB" id="A0A6A5RSA7"/>
<reference evidence="2" key="1">
    <citation type="journal article" date="2020" name="Stud. Mycol.">
        <title>101 Dothideomycetes genomes: a test case for predicting lifestyles and emergence of pathogens.</title>
        <authorList>
            <person name="Haridas S."/>
            <person name="Albert R."/>
            <person name="Binder M."/>
            <person name="Bloem J."/>
            <person name="Labutti K."/>
            <person name="Salamov A."/>
            <person name="Andreopoulos B."/>
            <person name="Baker S."/>
            <person name="Barry K."/>
            <person name="Bills G."/>
            <person name="Bluhm B."/>
            <person name="Cannon C."/>
            <person name="Castanera R."/>
            <person name="Culley D."/>
            <person name="Daum C."/>
            <person name="Ezra D."/>
            <person name="Gonzalez J."/>
            <person name="Henrissat B."/>
            <person name="Kuo A."/>
            <person name="Liang C."/>
            <person name="Lipzen A."/>
            <person name="Lutzoni F."/>
            <person name="Magnuson J."/>
            <person name="Mondo S."/>
            <person name="Nolan M."/>
            <person name="Ohm R."/>
            <person name="Pangilinan J."/>
            <person name="Park H.-J."/>
            <person name="Ramirez L."/>
            <person name="Alfaro M."/>
            <person name="Sun H."/>
            <person name="Tritt A."/>
            <person name="Yoshinaga Y."/>
            <person name="Zwiers L.-H."/>
            <person name="Turgeon B."/>
            <person name="Goodwin S."/>
            <person name="Spatafora J."/>
            <person name="Crous P."/>
            <person name="Grigoriev I."/>
        </authorList>
    </citation>
    <scope>NUCLEOTIDE SEQUENCE</scope>
    <source>
        <strain evidence="2">CBS 183.55</strain>
    </source>
</reference>